<dbReference type="HOGENOM" id="CLU_457779_0_0_9"/>
<name>C8VXC0_DESAS</name>
<dbReference type="EMBL" id="CP001720">
    <property type="protein sequence ID" value="ACV64516.1"/>
    <property type="molecule type" value="Genomic_DNA"/>
</dbReference>
<dbReference type="eggNOG" id="ENOG50327C1">
    <property type="taxonomic scope" value="Bacteria"/>
</dbReference>
<keyword evidence="3" id="KW-1185">Reference proteome</keyword>
<gene>
    <name evidence="2" type="ordered locus">Dtox_3811</name>
</gene>
<dbReference type="AlphaFoldDB" id="C8VXC0"/>
<evidence type="ECO:0000313" key="3">
    <source>
        <dbReference type="Proteomes" id="UP000002217"/>
    </source>
</evidence>
<protein>
    <submittedName>
        <fullName evidence="2">Uncharacterized protein</fullName>
    </submittedName>
</protein>
<keyword evidence="1" id="KW-0472">Membrane</keyword>
<keyword evidence="1" id="KW-1133">Transmembrane helix</keyword>
<feature type="transmembrane region" description="Helical" evidence="1">
    <location>
        <begin position="7"/>
        <end position="24"/>
    </location>
</feature>
<evidence type="ECO:0000256" key="1">
    <source>
        <dbReference type="SAM" id="Phobius"/>
    </source>
</evidence>
<proteinExistence type="predicted"/>
<organism evidence="2 3">
    <name type="scientific">Desulfofarcimen acetoxidans (strain ATCC 49208 / DSM 771 / KCTC 5769 / VKM B-1644 / 5575)</name>
    <name type="common">Desulfotomaculum acetoxidans</name>
    <dbReference type="NCBI Taxonomy" id="485916"/>
    <lineage>
        <taxon>Bacteria</taxon>
        <taxon>Bacillati</taxon>
        <taxon>Bacillota</taxon>
        <taxon>Clostridia</taxon>
        <taxon>Eubacteriales</taxon>
        <taxon>Peptococcaceae</taxon>
        <taxon>Desulfofarcimen</taxon>
    </lineage>
</organism>
<dbReference type="OrthoDB" id="9554573at2"/>
<feature type="transmembrane region" description="Helical" evidence="1">
    <location>
        <begin position="145"/>
        <end position="164"/>
    </location>
</feature>
<accession>C8VXC0</accession>
<dbReference type="KEGG" id="dae:Dtox_3811"/>
<sequence length="549" mass="64212">MRSNISKFLIAIIPILAVFITYYLNHTTVDVRYTLSDKIPISDSTESIQQLIVKNSGKVEAKKIQVKIKAKITSCDIIKHSYVDNVKEQKTDNSLEIVYPELPPQGSFLLTLKSLGNGINKSDLEIYPSNGTASEALSRNNHYDILEIMIMIYWILLTILYFYFIRTQGWESKIVYGNHDTILKRRNSPFYITKNKWANIREEALKQKIIKAYFFTQEIMNSEIYKILNNNKPDYLIEDEWDTLKTGYCKKFVESYNVAVERYFSEQQILKLLAIPKPLHIPKSDWSDLQINANKKYIFSRKQYIHLHDYKSILKEINDQKPDYVLDSFWSEYHEFLQKILYTSIAIRLELEKEPLIFLQQLDLDMLSAEFKNNLTDRAYKLKLMSIPNILETNNAKKILKQPKPDWISTEDYELLLKKARQSYQLESLIKEFELKITLLKSIVNKRALPDSKPNLLSDEEWDLFMNLDNSIREQSLSNAQLKNKLTKGYVTVEKLKKRIVGQLATINTFLNDTTVLGRIEDYDNVFAPGNFENLKKLALLLNKCSIKN</sequence>
<dbReference type="Proteomes" id="UP000002217">
    <property type="component" value="Chromosome"/>
</dbReference>
<reference evidence="2 3" key="1">
    <citation type="journal article" date="2009" name="Stand. Genomic Sci.">
        <title>Complete genome sequence of Desulfotomaculum acetoxidans type strain (5575).</title>
        <authorList>
            <person name="Spring S."/>
            <person name="Lapidus A."/>
            <person name="Schroder M."/>
            <person name="Gleim D."/>
            <person name="Sims D."/>
            <person name="Meincke L."/>
            <person name="Glavina Del Rio T."/>
            <person name="Tice H."/>
            <person name="Copeland A."/>
            <person name="Cheng J.F."/>
            <person name="Lucas S."/>
            <person name="Chen F."/>
            <person name="Nolan M."/>
            <person name="Bruce D."/>
            <person name="Goodwin L."/>
            <person name="Pitluck S."/>
            <person name="Ivanova N."/>
            <person name="Mavromatis K."/>
            <person name="Mikhailova N."/>
            <person name="Pati A."/>
            <person name="Chen A."/>
            <person name="Palaniappan K."/>
            <person name="Land M."/>
            <person name="Hauser L."/>
            <person name="Chang Y.J."/>
            <person name="Jeffries C.D."/>
            <person name="Chain P."/>
            <person name="Saunders E."/>
            <person name="Brettin T."/>
            <person name="Detter J.C."/>
            <person name="Goker M."/>
            <person name="Bristow J."/>
            <person name="Eisen J.A."/>
            <person name="Markowitz V."/>
            <person name="Hugenholtz P."/>
            <person name="Kyrpides N.C."/>
            <person name="Klenk H.P."/>
            <person name="Han C."/>
        </authorList>
    </citation>
    <scope>NUCLEOTIDE SEQUENCE [LARGE SCALE GENOMIC DNA]</scope>
    <source>
        <strain evidence="3">ATCC 49208 / DSM 771 / VKM B-1644</strain>
    </source>
</reference>
<keyword evidence="1" id="KW-0812">Transmembrane</keyword>
<evidence type="ECO:0000313" key="2">
    <source>
        <dbReference type="EMBL" id="ACV64516.1"/>
    </source>
</evidence>
<dbReference type="RefSeq" id="WP_015759198.1">
    <property type="nucleotide sequence ID" value="NC_013216.1"/>
</dbReference>